<feature type="domain" description="Menorin C-terminal" evidence="3">
    <location>
        <begin position="265"/>
        <end position="414"/>
    </location>
</feature>
<name>A0AAN8G225_PATCE</name>
<reference evidence="4 5" key="1">
    <citation type="submission" date="2024-01" db="EMBL/GenBank/DDBJ databases">
        <title>The genome of the rayed Mediterranean limpet Patella caerulea (Linnaeus, 1758).</title>
        <authorList>
            <person name="Anh-Thu Weber A."/>
            <person name="Halstead-Nussloch G."/>
        </authorList>
    </citation>
    <scope>NUCLEOTIDE SEQUENCE [LARGE SCALE GENOMIC DNA]</scope>
    <source>
        <strain evidence="4">AATW-2023a</strain>
        <tissue evidence="4">Whole specimen</tissue>
    </source>
</reference>
<organism evidence="4 5">
    <name type="scientific">Patella caerulea</name>
    <name type="common">Rayed Mediterranean limpet</name>
    <dbReference type="NCBI Taxonomy" id="87958"/>
    <lineage>
        <taxon>Eukaryota</taxon>
        <taxon>Metazoa</taxon>
        <taxon>Spiralia</taxon>
        <taxon>Lophotrochozoa</taxon>
        <taxon>Mollusca</taxon>
        <taxon>Gastropoda</taxon>
        <taxon>Patellogastropoda</taxon>
        <taxon>Patelloidea</taxon>
        <taxon>Patellidae</taxon>
        <taxon>Patella</taxon>
    </lineage>
</organism>
<evidence type="ECO:0000259" key="3">
    <source>
        <dbReference type="Pfam" id="PF25161"/>
    </source>
</evidence>
<comment type="similarity">
    <text evidence="1">Belongs to the menorin family.</text>
</comment>
<keyword evidence="5" id="KW-1185">Reference proteome</keyword>
<dbReference type="InterPro" id="IPR019356">
    <property type="entry name" value="Menorin_dom"/>
</dbReference>
<evidence type="ECO:0000259" key="2">
    <source>
        <dbReference type="Pfam" id="PF10223"/>
    </source>
</evidence>
<feature type="domain" description="Menorin-like" evidence="2">
    <location>
        <begin position="2"/>
        <end position="221"/>
    </location>
</feature>
<comment type="caution">
    <text evidence="4">The sequence shown here is derived from an EMBL/GenBank/DDBJ whole genome shotgun (WGS) entry which is preliminary data.</text>
</comment>
<protein>
    <submittedName>
        <fullName evidence="4">Uncharacterized protein</fullName>
    </submittedName>
</protein>
<evidence type="ECO:0000313" key="5">
    <source>
        <dbReference type="Proteomes" id="UP001347796"/>
    </source>
</evidence>
<gene>
    <name evidence="4" type="ORF">SNE40_023091</name>
</gene>
<dbReference type="PANTHER" id="PTHR21184:SF6">
    <property type="entry name" value="CONSERVED PLASMA MEMBRANE PROTEIN"/>
    <property type="match status" value="1"/>
</dbReference>
<proteinExistence type="inferred from homology"/>
<dbReference type="InterPro" id="IPR057489">
    <property type="entry name" value="Menorin_C"/>
</dbReference>
<dbReference type="EMBL" id="JAZGQO010000021">
    <property type="protein sequence ID" value="KAK6166381.1"/>
    <property type="molecule type" value="Genomic_DNA"/>
</dbReference>
<dbReference type="Pfam" id="PF25161">
    <property type="entry name" value="Menorin_C"/>
    <property type="match status" value="1"/>
</dbReference>
<dbReference type="Proteomes" id="UP001347796">
    <property type="component" value="Unassembled WGS sequence"/>
</dbReference>
<dbReference type="PANTHER" id="PTHR21184">
    <property type="entry name" value="MENORIN (DENDRITIC BRANCHING PROTEIN)"/>
    <property type="match status" value="1"/>
</dbReference>
<accession>A0AAN8G225</accession>
<dbReference type="AlphaFoldDB" id="A0AAN8G225"/>
<evidence type="ECO:0000256" key="1">
    <source>
        <dbReference type="ARBA" id="ARBA00044953"/>
    </source>
</evidence>
<dbReference type="Pfam" id="PF10223">
    <property type="entry name" value="Menorin_N"/>
    <property type="match status" value="1"/>
</dbReference>
<evidence type="ECO:0000313" key="4">
    <source>
        <dbReference type="EMBL" id="KAK6166381.1"/>
    </source>
</evidence>
<dbReference type="GO" id="GO:0005615">
    <property type="term" value="C:extracellular space"/>
    <property type="evidence" value="ECO:0007669"/>
    <property type="project" value="TreeGrafter"/>
</dbReference>
<sequence>MESDAHMLEGDVILRGQGTKHQKLIPVMSSPPNTDSKTTLDDWLDVVKSKQKGIKLVFTSIEAVEISLQKLKIIKEQGFLKFPVWIHADVLKGPEGKTPNIDSTRFLRHLKRVFPKCTISLGWTVSPHTDTSQGGYSWDMVLDMFKLIQTWEINDQQVIFNADLPWLRNSVPQLKWLCDNVFHSSLMVSKSSQSIGIKEDVLYAAYRFPPHSLYFDVKDDHLEAVISKYRHFSRDQVSPLVLQRDLVMFHPKAWVKMGFHMEKNSVLGSTEAIILSSPIVYIVSKSSYKPSPELSLQGRVLFLNHNNKEMESGKTGLNIYLRSTSYTHFEEITGIRCFLGVDGTIEVSGSHLNKKDSFKSESQRITPSSSHCFRFAIIDSLSEIIFRVNVVHSCNTLESVKADAEIHAELKVPVPAHLGNGQHPYILKVADNKRYAVIDELSVKHS</sequence>